<evidence type="ECO:0000256" key="6">
    <source>
        <dbReference type="ARBA" id="ARBA00023235"/>
    </source>
</evidence>
<reference evidence="10" key="1">
    <citation type="submission" date="2023-03" db="EMBL/GenBank/DDBJ databases">
        <title>Mating type loci evolution in Malassezia.</title>
        <authorList>
            <person name="Coelho M.A."/>
        </authorList>
    </citation>
    <scope>NUCLEOTIDE SEQUENCE</scope>
    <source>
        <strain evidence="10">CBS 9431</strain>
    </source>
</reference>
<dbReference type="GeneID" id="85226067"/>
<sequence length="435" mass="48429">MSTPPVEAARGALANKLRAVRSEDTPPSAPTPVAPGPTDPFEGAVEPVIEQRVAWPEALPRKRILSQHDLDHFTESPAFRELLGLIKTCNASVRGHKLSDKMDVSEPVAAILRILDEVQTLVQETPRDTDSASTSRFGNPAFRVLYEKIVNATDALFQTIPGLDAGEDEAYLARARKELAVYFYESWGNAKRIDYGSGMELNFLCWILGLVKLGVLVLPRDAETIVLRIFWKYIETMRTIQSTYWLEPAGSHGVWGLDDYHFLPFLWGAAQLMDHSFLRPKSIHDHEIVDECAKDYMYFACIQNINAIKTESLRWHSPMLDDISGVRSWSKVNQGMVKMYRAEVLRKLPIAQHIYFGTLVNFGAPDTDIGDVEEDEHGHRFQADEAHGHAAHGHGEGQAAGWGDCCGIPIPSAFAAAEQGQGTAARTPIRRIPFD</sequence>
<dbReference type="GO" id="GO:0000159">
    <property type="term" value="C:protein phosphatase type 2A complex"/>
    <property type="evidence" value="ECO:0007669"/>
    <property type="project" value="TreeGrafter"/>
</dbReference>
<protein>
    <recommendedName>
        <fullName evidence="8">Serine/threonine-protein phosphatase 2A activator</fullName>
        <ecNumber evidence="8">5.2.1.8</ecNumber>
    </recommendedName>
    <alternativeName>
        <fullName evidence="8">Phosphotyrosyl phosphatase activator</fullName>
    </alternativeName>
</protein>
<organism evidence="10 11">
    <name type="scientific">Malassezia japonica</name>
    <dbReference type="NCBI Taxonomy" id="223818"/>
    <lineage>
        <taxon>Eukaryota</taxon>
        <taxon>Fungi</taxon>
        <taxon>Dikarya</taxon>
        <taxon>Basidiomycota</taxon>
        <taxon>Ustilaginomycotina</taxon>
        <taxon>Malasseziomycetes</taxon>
        <taxon>Malasseziales</taxon>
        <taxon>Malasseziaceae</taxon>
        <taxon>Malassezia</taxon>
    </lineage>
</organism>
<dbReference type="Pfam" id="PF03095">
    <property type="entry name" value="PTPA"/>
    <property type="match status" value="1"/>
</dbReference>
<accession>A0AAF0F3W4</accession>
<dbReference type="GO" id="GO:0003755">
    <property type="term" value="F:peptidyl-prolyl cis-trans isomerase activity"/>
    <property type="evidence" value="ECO:0007669"/>
    <property type="project" value="UniProtKB-KW"/>
</dbReference>
<evidence type="ECO:0000256" key="9">
    <source>
        <dbReference type="SAM" id="MobiDB-lite"/>
    </source>
</evidence>
<dbReference type="InterPro" id="IPR043170">
    <property type="entry name" value="PTPA_C_lid"/>
</dbReference>
<dbReference type="EC" id="5.2.1.8" evidence="8"/>
<dbReference type="InterPro" id="IPR037218">
    <property type="entry name" value="PTPA_sf"/>
</dbReference>
<dbReference type="AlphaFoldDB" id="A0AAF0F3W4"/>
<gene>
    <name evidence="10" type="primary">RRD2</name>
    <name evidence="10" type="ORF">MJAP1_002416</name>
</gene>
<keyword evidence="4 8" id="KW-0963">Cytoplasm</keyword>
<proteinExistence type="inferred from homology"/>
<comment type="similarity">
    <text evidence="3 8">Belongs to the PTPA-type PPIase family.</text>
</comment>
<comment type="catalytic activity">
    <reaction evidence="1 8">
        <text>[protein]-peptidylproline (omega=180) = [protein]-peptidylproline (omega=0)</text>
        <dbReference type="Rhea" id="RHEA:16237"/>
        <dbReference type="Rhea" id="RHEA-COMP:10747"/>
        <dbReference type="Rhea" id="RHEA-COMP:10748"/>
        <dbReference type="ChEBI" id="CHEBI:83833"/>
        <dbReference type="ChEBI" id="CHEBI:83834"/>
        <dbReference type="EC" id="5.2.1.8"/>
    </reaction>
</comment>
<dbReference type="Gene3D" id="1.20.120.1150">
    <property type="match status" value="1"/>
</dbReference>
<dbReference type="RefSeq" id="XP_060122336.1">
    <property type="nucleotide sequence ID" value="XM_060266353.1"/>
</dbReference>
<dbReference type="EMBL" id="CP119961">
    <property type="protein sequence ID" value="WFD39439.1"/>
    <property type="molecule type" value="Genomic_DNA"/>
</dbReference>
<dbReference type="CDD" id="cd04087">
    <property type="entry name" value="PTPA"/>
    <property type="match status" value="1"/>
</dbReference>
<comment type="function">
    <text evidence="7">PPIases accelerate the folding of proteins. It catalyzes the cis-trans isomerization of proline imidic peptide bonds in oligopeptides. Acts as a regulatory subunit for PP2A-like phosphatases modulating their activity or substrate specificity, probably by inducing a conformational change in the catalytic subunit, a direct target of the PPIase. Can reactivate inactive phosphatase PP2A-phosphatase methylesterase complexes (PP2Ai) in presence of ATP and Mg(2+) by dissociating the inactive form from the complex.</text>
</comment>
<dbReference type="SUPFAM" id="SSF140984">
    <property type="entry name" value="PTPA-like"/>
    <property type="match status" value="1"/>
</dbReference>
<dbReference type="GO" id="GO:0008160">
    <property type="term" value="F:protein tyrosine phosphatase activator activity"/>
    <property type="evidence" value="ECO:0007669"/>
    <property type="project" value="TreeGrafter"/>
</dbReference>
<evidence type="ECO:0000256" key="5">
    <source>
        <dbReference type="ARBA" id="ARBA00023110"/>
    </source>
</evidence>
<dbReference type="PANTHER" id="PTHR10012:SF5">
    <property type="entry name" value="SERINE_THREONINE-PROTEIN PHOSPHATASE 2A ACTIVATOR 2"/>
    <property type="match status" value="1"/>
</dbReference>
<dbReference type="FunFam" id="1.20.120.1150:FF:000002">
    <property type="entry name" value="Serine/threonine-protein phosphatase 2A activator"/>
    <property type="match status" value="1"/>
</dbReference>
<dbReference type="Proteomes" id="UP001217754">
    <property type="component" value="Chromosome 4"/>
</dbReference>
<dbReference type="GO" id="GO:0007052">
    <property type="term" value="P:mitotic spindle organization"/>
    <property type="evidence" value="ECO:0007669"/>
    <property type="project" value="TreeGrafter"/>
</dbReference>
<dbReference type="InterPro" id="IPR004327">
    <property type="entry name" value="Phstyr_phstse_ac"/>
</dbReference>
<dbReference type="PANTHER" id="PTHR10012">
    <property type="entry name" value="SERINE/THREONINE-PROTEIN PHOSPHATASE 2A REGULATORY SUBUNIT B"/>
    <property type="match status" value="1"/>
</dbReference>
<evidence type="ECO:0000313" key="11">
    <source>
        <dbReference type="Proteomes" id="UP001217754"/>
    </source>
</evidence>
<evidence type="ECO:0000256" key="7">
    <source>
        <dbReference type="ARBA" id="ARBA00025287"/>
    </source>
</evidence>
<evidence type="ECO:0000256" key="4">
    <source>
        <dbReference type="ARBA" id="ARBA00022490"/>
    </source>
</evidence>
<keyword evidence="11" id="KW-1185">Reference proteome</keyword>
<evidence type="ECO:0000256" key="8">
    <source>
        <dbReference type="RuleBase" id="RU361210"/>
    </source>
</evidence>
<keyword evidence="6 8" id="KW-0413">Isomerase</keyword>
<dbReference type="GO" id="GO:0005737">
    <property type="term" value="C:cytoplasm"/>
    <property type="evidence" value="ECO:0007669"/>
    <property type="project" value="UniProtKB-SubCell"/>
</dbReference>
<dbReference type="GO" id="GO:0005634">
    <property type="term" value="C:nucleus"/>
    <property type="evidence" value="ECO:0007669"/>
    <property type="project" value="TreeGrafter"/>
</dbReference>
<feature type="compositionally biased region" description="Pro residues" evidence="9">
    <location>
        <begin position="27"/>
        <end position="38"/>
    </location>
</feature>
<evidence type="ECO:0000256" key="3">
    <source>
        <dbReference type="ARBA" id="ARBA00011019"/>
    </source>
</evidence>
<keyword evidence="5 8" id="KW-0697">Rotamase</keyword>
<name>A0AAF0F3W4_9BASI</name>
<evidence type="ECO:0000256" key="1">
    <source>
        <dbReference type="ARBA" id="ARBA00000971"/>
    </source>
</evidence>
<evidence type="ECO:0000256" key="2">
    <source>
        <dbReference type="ARBA" id="ARBA00004496"/>
    </source>
</evidence>
<comment type="subcellular location">
    <subcellularLocation>
        <location evidence="2 8">Cytoplasm</location>
    </subcellularLocation>
</comment>
<evidence type="ECO:0000313" key="10">
    <source>
        <dbReference type="EMBL" id="WFD39439.1"/>
    </source>
</evidence>
<feature type="region of interest" description="Disordered" evidence="9">
    <location>
        <begin position="1"/>
        <end position="43"/>
    </location>
</feature>
<dbReference type="PIRSF" id="PIRSF016325">
    <property type="entry name" value="Phstyr_phstse_ac"/>
    <property type="match status" value="1"/>
</dbReference>